<dbReference type="PANTHER" id="PTHR21427:SF19">
    <property type="entry name" value="UBIQUINONE BIOSYNTHESIS PROTEIN COQ9, MITOCHONDRIAL"/>
    <property type="match status" value="1"/>
</dbReference>
<proteinExistence type="inferred from homology"/>
<dbReference type="STRING" id="1213857.A0A484FJY7"/>
<keyword evidence="5" id="KW-0809">Transit peptide</keyword>
<sequence length="140" mass="15790">MLEDGFGLRVEHLAWERLLGNVSIIGQWQEALAVMAQPTYASVSLKELARLADDIWVLSGDNCVDSSWYTKRASFSLIYASSELFMTNDNSPGFRDTREFLQRRLHETDEARGLLSSVGQWAGFTTSATVNVWRSKGLRI</sequence>
<protein>
    <recommendedName>
        <fullName evidence="8">Ubiquinone biosynthesis protein</fullName>
    </recommendedName>
</protein>
<evidence type="ECO:0000313" key="10">
    <source>
        <dbReference type="EMBL" id="TDZ18333.1"/>
    </source>
</evidence>
<dbReference type="InterPro" id="IPR012762">
    <property type="entry name" value="Ubiq_biosynth_COQ9"/>
</dbReference>
<keyword evidence="10" id="KW-0830">Ubiquinone</keyword>
<dbReference type="OrthoDB" id="619536at2759"/>
<dbReference type="PANTHER" id="PTHR21427">
    <property type="entry name" value="UBIQUINONE BIOSYNTHESIS PROTEIN COQ9, MITOCHONDRIAL"/>
    <property type="match status" value="1"/>
</dbReference>
<keyword evidence="4 8" id="KW-0831">Ubiquinone biosynthesis</keyword>
<dbReference type="UniPathway" id="UPA00232"/>
<evidence type="ECO:0000256" key="8">
    <source>
        <dbReference type="RuleBase" id="RU366063"/>
    </source>
</evidence>
<evidence type="ECO:0000256" key="1">
    <source>
        <dbReference type="ARBA" id="ARBA00004173"/>
    </source>
</evidence>
<comment type="function">
    <text evidence="8">Membrane-associated protein that warps the membrane surface to access and bind aromatic isoprenes with high specificity, including ubiquinone (CoQ) isoprene intermediates and presents them directly to Coq7, therefore facilitating the Coq7-mediated hydroxylase step. Participates in the biosynthesis of coenzyme Q, also named ubiquinone, an essential lipid-soluble electron transporter for aerobic cellular respiration.</text>
</comment>
<comment type="pathway">
    <text evidence="2 8">Cofactor biosynthesis; ubiquinone biosynthesis.</text>
</comment>
<comment type="similarity">
    <text evidence="3 8">Belongs to the COQ9 family.</text>
</comment>
<dbReference type="Proteomes" id="UP000014480">
    <property type="component" value="Unassembled WGS sequence"/>
</dbReference>
<evidence type="ECO:0000256" key="4">
    <source>
        <dbReference type="ARBA" id="ARBA00022688"/>
    </source>
</evidence>
<evidence type="ECO:0000256" key="6">
    <source>
        <dbReference type="ARBA" id="ARBA00023121"/>
    </source>
</evidence>
<name>A0A484FJY7_COLOR</name>
<evidence type="ECO:0000259" key="9">
    <source>
        <dbReference type="Pfam" id="PF08511"/>
    </source>
</evidence>
<dbReference type="Gene3D" id="1.10.357.10">
    <property type="entry name" value="Tetracycline Repressor, domain 2"/>
    <property type="match status" value="1"/>
</dbReference>
<reference evidence="11" key="2">
    <citation type="journal article" date="2019" name="Mol. Plant Microbe Interact.">
        <title>Genome sequence resources for four phytopathogenic fungi from the Colletotrichum orbiculare species complex.</title>
        <authorList>
            <person name="Gan P."/>
            <person name="Tsushima A."/>
            <person name="Narusaka M."/>
            <person name="Narusaka Y."/>
            <person name="Takano Y."/>
            <person name="Kubo Y."/>
            <person name="Shirasu K."/>
        </authorList>
    </citation>
    <scope>GENOME REANNOTATION</scope>
    <source>
        <strain evidence="11">104-T / ATCC 96160 / CBS 514.97 / LARS 414 / MAFF 240422</strain>
    </source>
</reference>
<dbReference type="Pfam" id="PF08511">
    <property type="entry name" value="COQ9"/>
    <property type="match status" value="1"/>
</dbReference>
<accession>A0A484FJY7</accession>
<dbReference type="NCBIfam" id="TIGR02396">
    <property type="entry name" value="diverge_rpsU"/>
    <property type="match status" value="1"/>
</dbReference>
<evidence type="ECO:0000256" key="7">
    <source>
        <dbReference type="ARBA" id="ARBA00023128"/>
    </source>
</evidence>
<keyword evidence="7 8" id="KW-0496">Mitochondrion</keyword>
<feature type="domain" description="COQ9 C-terminal" evidence="9">
    <location>
        <begin position="42"/>
        <end position="110"/>
    </location>
</feature>
<dbReference type="InterPro" id="IPR013718">
    <property type="entry name" value="COQ9_C"/>
</dbReference>
<evidence type="ECO:0000256" key="5">
    <source>
        <dbReference type="ARBA" id="ARBA00022946"/>
    </source>
</evidence>
<comment type="subcellular location">
    <subcellularLocation>
        <location evidence="1 8">Mitochondrion</location>
    </subcellularLocation>
</comment>
<dbReference type="GO" id="GO:0008289">
    <property type="term" value="F:lipid binding"/>
    <property type="evidence" value="ECO:0007669"/>
    <property type="project" value="UniProtKB-UniRule"/>
</dbReference>
<organism evidence="10 11">
    <name type="scientific">Colletotrichum orbiculare (strain 104-T / ATCC 96160 / CBS 514.97 / LARS 414 / MAFF 240422)</name>
    <name type="common">Cucumber anthracnose fungus</name>
    <name type="synonym">Colletotrichum lagenarium</name>
    <dbReference type="NCBI Taxonomy" id="1213857"/>
    <lineage>
        <taxon>Eukaryota</taxon>
        <taxon>Fungi</taxon>
        <taxon>Dikarya</taxon>
        <taxon>Ascomycota</taxon>
        <taxon>Pezizomycotina</taxon>
        <taxon>Sordariomycetes</taxon>
        <taxon>Hypocreomycetidae</taxon>
        <taxon>Glomerellales</taxon>
        <taxon>Glomerellaceae</taxon>
        <taxon>Colletotrichum</taxon>
        <taxon>Colletotrichum orbiculare species complex</taxon>
    </lineage>
</organism>
<comment type="caution">
    <text evidence="10">The sequence shown here is derived from an EMBL/GenBank/DDBJ whole genome shotgun (WGS) entry which is preliminary data.</text>
</comment>
<keyword evidence="11" id="KW-1185">Reference proteome</keyword>
<dbReference type="GO" id="GO:0006744">
    <property type="term" value="P:ubiquinone biosynthetic process"/>
    <property type="evidence" value="ECO:0007669"/>
    <property type="project" value="UniProtKB-UniRule"/>
</dbReference>
<evidence type="ECO:0000256" key="2">
    <source>
        <dbReference type="ARBA" id="ARBA00004749"/>
    </source>
</evidence>
<dbReference type="GO" id="GO:0005743">
    <property type="term" value="C:mitochondrial inner membrane"/>
    <property type="evidence" value="ECO:0007669"/>
    <property type="project" value="TreeGrafter"/>
</dbReference>
<reference evidence="11" key="1">
    <citation type="journal article" date="2013" name="New Phytol.">
        <title>Comparative genomic and transcriptomic analyses reveal the hemibiotrophic stage shift of Colletotrichum fungi.</title>
        <authorList>
            <person name="Gan P."/>
            <person name="Ikeda K."/>
            <person name="Irieda H."/>
            <person name="Narusaka M."/>
            <person name="O'Connell R.J."/>
            <person name="Narusaka Y."/>
            <person name="Takano Y."/>
            <person name="Kubo Y."/>
            <person name="Shirasu K."/>
        </authorList>
    </citation>
    <scope>NUCLEOTIDE SEQUENCE [LARGE SCALE GENOMIC DNA]</scope>
    <source>
        <strain evidence="11">104-T / ATCC 96160 / CBS 514.97 / LARS 414 / MAFF 240422</strain>
    </source>
</reference>
<evidence type="ECO:0000256" key="3">
    <source>
        <dbReference type="ARBA" id="ARBA00010766"/>
    </source>
</evidence>
<dbReference type="AlphaFoldDB" id="A0A484FJY7"/>
<dbReference type="EMBL" id="AMCV02000024">
    <property type="protein sequence ID" value="TDZ18333.1"/>
    <property type="molecule type" value="Genomic_DNA"/>
</dbReference>
<keyword evidence="6 8" id="KW-0446">Lipid-binding</keyword>
<evidence type="ECO:0000313" key="11">
    <source>
        <dbReference type="Proteomes" id="UP000014480"/>
    </source>
</evidence>
<gene>
    <name evidence="10" type="ORF">Cob_v008751</name>
</gene>